<sequence length="295" mass="33215">MSSGDTSNSNLYLKSALITGVTRRQLKDGRKHIGWALSELLPRAGYKEFVVVGKPGDGAGSFLQAQYSQDGQVDWCYVDMGNTQSVQDKIDRIAKRRYNRIIFNVHYDEKQSVQAQFESIVLHHWFIARAVLTLSNVQTETGTKFIILLPDELGNKYATNPSDFPSTEEGVRKLFLESNGLPIETAVPSIRLALLAMAQHLSRFTHVSALVMYPEDTPPERQTASSVQMENLWAQEVMDCAERYGSNVWLNGTNPPNRVTFTTDQLDALEAYLNMNAALLLLAPYNTDPERRRQI</sequence>
<organism evidence="1 2">
    <name type="scientific">Pristionchus fissidentatus</name>
    <dbReference type="NCBI Taxonomy" id="1538716"/>
    <lineage>
        <taxon>Eukaryota</taxon>
        <taxon>Metazoa</taxon>
        <taxon>Ecdysozoa</taxon>
        <taxon>Nematoda</taxon>
        <taxon>Chromadorea</taxon>
        <taxon>Rhabditida</taxon>
        <taxon>Rhabditina</taxon>
        <taxon>Diplogasteromorpha</taxon>
        <taxon>Diplogasteroidea</taxon>
        <taxon>Neodiplogasteridae</taxon>
        <taxon>Pristionchus</taxon>
    </lineage>
</organism>
<dbReference type="InterPro" id="IPR036291">
    <property type="entry name" value="NAD(P)-bd_dom_sf"/>
</dbReference>
<dbReference type="AlphaFoldDB" id="A0AAV5VZ98"/>
<dbReference type="Proteomes" id="UP001432322">
    <property type="component" value="Unassembled WGS sequence"/>
</dbReference>
<proteinExistence type="predicted"/>
<comment type="caution">
    <text evidence="1">The sequence shown here is derived from an EMBL/GenBank/DDBJ whole genome shotgun (WGS) entry which is preliminary data.</text>
</comment>
<dbReference type="SUPFAM" id="SSF51735">
    <property type="entry name" value="NAD(P)-binding Rossmann-fold domains"/>
    <property type="match status" value="1"/>
</dbReference>
<accession>A0AAV5VZ98</accession>
<dbReference type="EMBL" id="BTSY01000004">
    <property type="protein sequence ID" value="GMT24890.1"/>
    <property type="molecule type" value="Genomic_DNA"/>
</dbReference>
<gene>
    <name evidence="1" type="ORF">PFISCL1PPCAC_16187</name>
</gene>
<evidence type="ECO:0000313" key="2">
    <source>
        <dbReference type="Proteomes" id="UP001432322"/>
    </source>
</evidence>
<evidence type="ECO:0000313" key="1">
    <source>
        <dbReference type="EMBL" id="GMT24890.1"/>
    </source>
</evidence>
<protein>
    <submittedName>
        <fullName evidence="1">Uncharacterized protein</fullName>
    </submittedName>
</protein>
<keyword evidence="2" id="KW-1185">Reference proteome</keyword>
<name>A0AAV5VZ98_9BILA</name>
<reference evidence="1" key="1">
    <citation type="submission" date="2023-10" db="EMBL/GenBank/DDBJ databases">
        <title>Genome assembly of Pristionchus species.</title>
        <authorList>
            <person name="Yoshida K."/>
            <person name="Sommer R.J."/>
        </authorList>
    </citation>
    <scope>NUCLEOTIDE SEQUENCE</scope>
    <source>
        <strain evidence="1">RS5133</strain>
    </source>
</reference>
<dbReference type="Gene3D" id="3.40.50.720">
    <property type="entry name" value="NAD(P)-binding Rossmann-like Domain"/>
    <property type="match status" value="1"/>
</dbReference>